<evidence type="ECO:0000256" key="5">
    <source>
        <dbReference type="ARBA" id="ARBA00022741"/>
    </source>
</evidence>
<dbReference type="GO" id="GO:0006412">
    <property type="term" value="P:translation"/>
    <property type="evidence" value="ECO:0007669"/>
    <property type="project" value="UniProtKB-UniRule"/>
</dbReference>
<dbReference type="GO" id="GO:0050567">
    <property type="term" value="F:glutaminyl-tRNA synthase (glutamine-hydrolyzing) activity"/>
    <property type="evidence" value="ECO:0007669"/>
    <property type="project" value="UniProtKB-UniRule"/>
</dbReference>
<accession>A0A1Z3ND01</accession>
<dbReference type="FunFam" id="1.10.10.410:FF:000001">
    <property type="entry name" value="Aspartyl/glutamyl-tRNA(Asn/Gln) amidotransferase subunit B"/>
    <property type="match status" value="1"/>
</dbReference>
<dbReference type="GO" id="GO:0005524">
    <property type="term" value="F:ATP binding"/>
    <property type="evidence" value="ECO:0007669"/>
    <property type="project" value="UniProtKB-KW"/>
</dbReference>
<evidence type="ECO:0000256" key="3">
    <source>
        <dbReference type="ARBA" id="ARBA00016923"/>
    </source>
</evidence>
<dbReference type="InterPro" id="IPR023168">
    <property type="entry name" value="GatB_Yqey_C_2"/>
</dbReference>
<evidence type="ECO:0000256" key="2">
    <source>
        <dbReference type="ARBA" id="ARBA00011123"/>
    </source>
</evidence>
<dbReference type="GO" id="GO:0016740">
    <property type="term" value="F:transferase activity"/>
    <property type="evidence" value="ECO:0007669"/>
    <property type="project" value="UniProtKB-KW"/>
</dbReference>
<comment type="subunit">
    <text evidence="2 11">Heterotrimer of A, B and C subunits.</text>
</comment>
<comment type="function">
    <text evidence="8 11">Allows the formation of correctly charged Asn-tRNA(Asn) or Gln-tRNA(Gln) through the transamidation of misacylated Asp-tRNA(Asn) or Glu-tRNA(Gln) in organisms which lack either or both of asparaginyl-tRNA or glutaminyl-tRNA synthetases. The reaction takes place in the presence of glutamine and ATP through an activated phospho-Asp-tRNA(Asn) or phospho-Glu-tRNA(Gln).</text>
</comment>
<dbReference type="InterPro" id="IPR014746">
    <property type="entry name" value="Gln_synth/guanido_kin_cat_dom"/>
</dbReference>
<dbReference type="Gene3D" id="1.10.150.380">
    <property type="entry name" value="GatB domain, N-terminal subdomain"/>
    <property type="match status" value="1"/>
</dbReference>
<dbReference type="Pfam" id="PF02934">
    <property type="entry name" value="GatB_N"/>
    <property type="match status" value="1"/>
</dbReference>
<dbReference type="GO" id="GO:0070681">
    <property type="term" value="P:glutaminyl-tRNAGln biosynthesis via transamidation"/>
    <property type="evidence" value="ECO:0007669"/>
    <property type="project" value="TreeGrafter"/>
</dbReference>
<evidence type="ECO:0000259" key="12">
    <source>
        <dbReference type="SMART" id="SM00845"/>
    </source>
</evidence>
<dbReference type="NCBIfam" id="NF004012">
    <property type="entry name" value="PRK05477.1-2"/>
    <property type="match status" value="1"/>
</dbReference>
<keyword evidence="4 11" id="KW-0436">Ligase</keyword>
<comment type="catalytic activity">
    <reaction evidence="10 11">
        <text>L-glutamyl-tRNA(Gln) + L-glutamine + ATP + H2O = L-glutaminyl-tRNA(Gln) + L-glutamate + ADP + phosphate + H(+)</text>
        <dbReference type="Rhea" id="RHEA:17521"/>
        <dbReference type="Rhea" id="RHEA-COMP:9681"/>
        <dbReference type="Rhea" id="RHEA-COMP:9684"/>
        <dbReference type="ChEBI" id="CHEBI:15377"/>
        <dbReference type="ChEBI" id="CHEBI:15378"/>
        <dbReference type="ChEBI" id="CHEBI:29985"/>
        <dbReference type="ChEBI" id="CHEBI:30616"/>
        <dbReference type="ChEBI" id="CHEBI:43474"/>
        <dbReference type="ChEBI" id="CHEBI:58359"/>
        <dbReference type="ChEBI" id="CHEBI:78520"/>
        <dbReference type="ChEBI" id="CHEBI:78521"/>
        <dbReference type="ChEBI" id="CHEBI:456216"/>
    </reaction>
</comment>
<dbReference type="InterPro" id="IPR017958">
    <property type="entry name" value="Gln-tRNA_amidoTrfase_suB_CS"/>
</dbReference>
<dbReference type="NCBIfam" id="NF004015">
    <property type="entry name" value="PRK05477.1-5"/>
    <property type="match status" value="1"/>
</dbReference>
<dbReference type="Gene3D" id="1.10.10.410">
    <property type="match status" value="1"/>
</dbReference>
<dbReference type="EC" id="6.3.5.-" evidence="11"/>
<dbReference type="PANTHER" id="PTHR11659:SF0">
    <property type="entry name" value="GLUTAMYL-TRNA(GLN) AMIDOTRANSFERASE SUBUNIT B, MITOCHONDRIAL"/>
    <property type="match status" value="1"/>
</dbReference>
<evidence type="ECO:0000256" key="8">
    <source>
        <dbReference type="ARBA" id="ARBA00024799"/>
    </source>
</evidence>
<comment type="similarity">
    <text evidence="1 11">Belongs to the GatB/GatE family. GatB subfamily.</text>
</comment>
<name>A0A1Z3ND01_BDEBC</name>
<dbReference type="PROSITE" id="PS01234">
    <property type="entry name" value="GATB"/>
    <property type="match status" value="1"/>
</dbReference>
<dbReference type="InterPro" id="IPR042114">
    <property type="entry name" value="GatB_C_1"/>
</dbReference>
<keyword evidence="7 11" id="KW-0648">Protein biosynthesis</keyword>
<dbReference type="NCBIfam" id="NF004014">
    <property type="entry name" value="PRK05477.1-4"/>
    <property type="match status" value="1"/>
</dbReference>
<dbReference type="SUPFAM" id="SSF89095">
    <property type="entry name" value="GatB/YqeY motif"/>
    <property type="match status" value="1"/>
</dbReference>
<dbReference type="InterPro" id="IPR018027">
    <property type="entry name" value="Asn/Gln_amidotransferase"/>
</dbReference>
<gene>
    <name evidence="11" type="primary">gatB</name>
    <name evidence="13" type="ORF">B9G79_17940</name>
</gene>
<evidence type="ECO:0000256" key="10">
    <source>
        <dbReference type="ARBA" id="ARBA00047913"/>
    </source>
</evidence>
<comment type="catalytic activity">
    <reaction evidence="9 11">
        <text>L-aspartyl-tRNA(Asn) + L-glutamine + ATP + H2O = L-asparaginyl-tRNA(Asn) + L-glutamate + ADP + phosphate + 2 H(+)</text>
        <dbReference type="Rhea" id="RHEA:14513"/>
        <dbReference type="Rhea" id="RHEA-COMP:9674"/>
        <dbReference type="Rhea" id="RHEA-COMP:9677"/>
        <dbReference type="ChEBI" id="CHEBI:15377"/>
        <dbReference type="ChEBI" id="CHEBI:15378"/>
        <dbReference type="ChEBI" id="CHEBI:29985"/>
        <dbReference type="ChEBI" id="CHEBI:30616"/>
        <dbReference type="ChEBI" id="CHEBI:43474"/>
        <dbReference type="ChEBI" id="CHEBI:58359"/>
        <dbReference type="ChEBI" id="CHEBI:78515"/>
        <dbReference type="ChEBI" id="CHEBI:78516"/>
        <dbReference type="ChEBI" id="CHEBI:456216"/>
    </reaction>
</comment>
<protein>
    <recommendedName>
        <fullName evidence="3 11">Aspartyl/glutamyl-tRNA(Asn/Gln) amidotransferase subunit B</fullName>
        <shortName evidence="11">Asp/Glu-ADT subunit B</shortName>
        <ecNumber evidence="11">6.3.5.-</ecNumber>
    </recommendedName>
</protein>
<evidence type="ECO:0000313" key="13">
    <source>
        <dbReference type="EMBL" id="ASD65315.1"/>
    </source>
</evidence>
<feature type="domain" description="Asn/Gln amidotransferase" evidence="12">
    <location>
        <begin position="328"/>
        <end position="476"/>
    </location>
</feature>
<dbReference type="SMART" id="SM00845">
    <property type="entry name" value="GatB_Yqey"/>
    <property type="match status" value="1"/>
</dbReference>
<proteinExistence type="inferred from homology"/>
<sequence>MSSRGYEAVIGIEIHVQLSTRTKIFSSEATTFDAGDNENTSPVSVGMPGTLPVLNSKVVEYSIKTGLALGCDIRRKSVFARKNYFYPDLPKGYQISQYDQPICENGSITFKVEGKEKTVSITRAHMEEDAGKSNHHGEYTLINYNRAGIPLLEVVSGPDMRTPQEAAEYARTIRQIVRYLDVCDGNLEEGSLRCDCNVSVRKEGATQFGTKVEIKNINSFRFVEKAIEYEIERQIDCVERGEKIIQETRLWDPDKNRTFSMRAKEDAQDYRYFPDPDLLPVIVTDDIIEKYKKELPELPIARAKRFQEQHALPELDAAVLTTEKDLADFYEDTAKESRNFKASSNWIMTELLRELNSANKNIKESPIKPAQLGKMIAMIDKGTISGKIAKTIFQEMWDSGKDPEVIMKEKGLVQISDPAAIEKLVDEVLAANAQTVEDHKSGKKKNLFGFFVGAVMKASKGQANPELVNKILQEKLK</sequence>
<dbReference type="InterPro" id="IPR017959">
    <property type="entry name" value="Asn/Gln-tRNA_amidoTrfase_suB/E"/>
</dbReference>
<keyword evidence="5 11" id="KW-0547">Nucleotide-binding</keyword>
<evidence type="ECO:0000256" key="9">
    <source>
        <dbReference type="ARBA" id="ARBA00047380"/>
    </source>
</evidence>
<organism evidence="13 14">
    <name type="scientific">Bdellovibrio bacteriovorus</name>
    <dbReference type="NCBI Taxonomy" id="959"/>
    <lineage>
        <taxon>Bacteria</taxon>
        <taxon>Pseudomonadati</taxon>
        <taxon>Bdellovibrionota</taxon>
        <taxon>Bdellovibrionia</taxon>
        <taxon>Bdellovibrionales</taxon>
        <taxon>Pseudobdellovibrionaceae</taxon>
        <taxon>Bdellovibrio</taxon>
    </lineage>
</organism>
<dbReference type="OrthoDB" id="5287843at2"/>
<evidence type="ECO:0000256" key="4">
    <source>
        <dbReference type="ARBA" id="ARBA00022598"/>
    </source>
</evidence>
<keyword evidence="13" id="KW-0808">Transferase</keyword>
<dbReference type="InterPro" id="IPR006075">
    <property type="entry name" value="Asn/Gln-tRNA_Trfase_suB/E_cat"/>
</dbReference>
<dbReference type="AlphaFoldDB" id="A0A1Z3ND01"/>
<evidence type="ECO:0000313" key="14">
    <source>
        <dbReference type="Proteomes" id="UP000197003"/>
    </source>
</evidence>
<evidence type="ECO:0000256" key="1">
    <source>
        <dbReference type="ARBA" id="ARBA00005306"/>
    </source>
</evidence>
<dbReference type="InterPro" id="IPR003789">
    <property type="entry name" value="Asn/Gln_tRNA_amidoTrase-B-like"/>
</dbReference>
<dbReference type="PANTHER" id="PTHR11659">
    <property type="entry name" value="GLUTAMYL-TRNA GLN AMIDOTRANSFERASE SUBUNIT B MITOCHONDRIAL AND PROKARYOTIC PET112-RELATED"/>
    <property type="match status" value="1"/>
</dbReference>
<dbReference type="Proteomes" id="UP000197003">
    <property type="component" value="Chromosome"/>
</dbReference>
<dbReference type="EMBL" id="CP020946">
    <property type="protein sequence ID" value="ASD65315.1"/>
    <property type="molecule type" value="Genomic_DNA"/>
</dbReference>
<dbReference type="GO" id="GO:0050566">
    <property type="term" value="F:asparaginyl-tRNA synthase (glutamine-hydrolyzing) activity"/>
    <property type="evidence" value="ECO:0007669"/>
    <property type="project" value="RHEA"/>
</dbReference>
<dbReference type="Pfam" id="PF02637">
    <property type="entry name" value="GatB_Yqey"/>
    <property type="match status" value="1"/>
</dbReference>
<dbReference type="InterPro" id="IPR004413">
    <property type="entry name" value="GatB"/>
</dbReference>
<evidence type="ECO:0000256" key="11">
    <source>
        <dbReference type="HAMAP-Rule" id="MF_00121"/>
    </source>
</evidence>
<reference evidence="13 14" key="1">
    <citation type="submission" date="2017-04" db="EMBL/GenBank/DDBJ databases">
        <title>Whole genome sequence of Bdellovibrio bacteriovorus strain SSB218315.</title>
        <authorList>
            <person name="Oyedara O."/>
            <person name="Rodriguez-Perez M.A."/>
        </authorList>
    </citation>
    <scope>NUCLEOTIDE SEQUENCE [LARGE SCALE GENOMIC DNA]</scope>
    <source>
        <strain evidence="13 14">SSB218315</strain>
    </source>
</reference>
<dbReference type="NCBIfam" id="TIGR00133">
    <property type="entry name" value="gatB"/>
    <property type="match status" value="1"/>
</dbReference>
<evidence type="ECO:0000256" key="6">
    <source>
        <dbReference type="ARBA" id="ARBA00022840"/>
    </source>
</evidence>
<dbReference type="SUPFAM" id="SSF55931">
    <property type="entry name" value="Glutamine synthetase/guanido kinase"/>
    <property type="match status" value="1"/>
</dbReference>
<dbReference type="RefSeq" id="WP_088566697.1">
    <property type="nucleotide sequence ID" value="NZ_CP020946.1"/>
</dbReference>
<keyword evidence="6 11" id="KW-0067">ATP-binding</keyword>
<evidence type="ECO:0000256" key="7">
    <source>
        <dbReference type="ARBA" id="ARBA00022917"/>
    </source>
</evidence>
<dbReference type="HAMAP" id="MF_00121">
    <property type="entry name" value="GatB"/>
    <property type="match status" value="1"/>
</dbReference>